<dbReference type="InterPro" id="IPR027266">
    <property type="entry name" value="TrmE/GcvT-like"/>
</dbReference>
<comment type="caution">
    <text evidence="4">The sequence shown here is derived from an EMBL/GenBank/DDBJ whole genome shotgun (WGS) entry which is preliminary data.</text>
</comment>
<keyword evidence="2" id="KW-0560">Oxidoreductase</keyword>
<accession>A0A4R6RKT6</accession>
<dbReference type="PROSITE" id="PS50206">
    <property type="entry name" value="RHODANESE_3"/>
    <property type="match status" value="1"/>
</dbReference>
<dbReference type="AlphaFoldDB" id="A0A4R6RKT6"/>
<dbReference type="Pfam" id="PF08669">
    <property type="entry name" value="GCV_T_C"/>
    <property type="match status" value="1"/>
</dbReference>
<dbReference type="Pfam" id="PF01266">
    <property type="entry name" value="DAO"/>
    <property type="match status" value="1"/>
</dbReference>
<evidence type="ECO:0000256" key="2">
    <source>
        <dbReference type="ARBA" id="ARBA00023002"/>
    </source>
</evidence>
<dbReference type="SUPFAM" id="SSF103025">
    <property type="entry name" value="Folate-binding domain"/>
    <property type="match status" value="1"/>
</dbReference>
<dbReference type="Pfam" id="PF01571">
    <property type="entry name" value="GCV_T"/>
    <property type="match status" value="1"/>
</dbReference>
<dbReference type="Gene3D" id="3.30.1360.120">
    <property type="entry name" value="Probable tRNA modification gtpase trme, domain 1"/>
    <property type="match status" value="1"/>
</dbReference>
<dbReference type="InterPro" id="IPR036188">
    <property type="entry name" value="FAD/NAD-bd_sf"/>
</dbReference>
<dbReference type="InterPro" id="IPR032503">
    <property type="entry name" value="FAO_M"/>
</dbReference>
<sequence>MSSSLPSHARIVVVGGGAVGTSVAYQLAKAGERDVLLIEKAQLTHGCTWHAAGLVGQLRTKANLTRLMQNSVAVFDQLEADTGQAVDWKRVGSLRLAGSEARWSEIRRTLSIARSFDFEAHTLNAREARDLFPFIVEDGIVGAAFIPSDGYVDPYSLTMAYAKGARAGGVKIREGVLVTDIVVADGRVTGVVTDHGNVSCEILVNCAGLWARRVGEMAGLSLPAGVVEHQYFVTEQTIDLPPGIPTLRDPDRIFYLKPDVRSFAIGGWEEGAPECWNSRPPFDFGRSLFPADMDRLALFAEPAAERMPILNETGIRTVINGPIPVSADGEPIMGPVPGIPNLFVACGFTAGIAASGGAGLAMAAWILDGDPGMDLWPFDVRRFGPHHGQSRHLGERARTAYAGYYKLHYPGEETSVGRGLRRSPLHGLLDDAGARFGNRFGWERPNWFAEPGDAPERPTFEDVPAGFDAVAREVRAIRSGVALIDQTSFAKFEVTGPGAFAALQALVANDLSGGPGKVTYTQILNARGGIEADVTVLEPEAGRFFVITGSGFGVRDGATIRAGLPTDGSVAIHEVTSGYAVLNLCGPASRAVLETVSATDVSNAAFPFLGCRIVEIGDATVVASRIGYVGELGYELLIPSEFAPHVYESLKAAGAAHGIRDAGYKAIDSCRMEKGYLYWSADVGPDDDPYEAGLGFCVKPDKGPFQGRDAIVAKKAAGRRRKLVSFRVDGFAPLMGGEAILADGRVVGSTTSGGYGHHLGCSIAFGYVPTEGLEAARFELEAFGRLHPATVGPRCLYDAKGERLKS</sequence>
<evidence type="ECO:0000259" key="3">
    <source>
        <dbReference type="PROSITE" id="PS50206"/>
    </source>
</evidence>
<dbReference type="SUPFAM" id="SSF51905">
    <property type="entry name" value="FAD/NAD(P)-binding domain"/>
    <property type="match status" value="1"/>
</dbReference>
<dbReference type="InterPro" id="IPR001763">
    <property type="entry name" value="Rhodanese-like_dom"/>
</dbReference>
<dbReference type="OrthoDB" id="9804379at2"/>
<dbReference type="Pfam" id="PF16350">
    <property type="entry name" value="FAO_M"/>
    <property type="match status" value="1"/>
</dbReference>
<feature type="domain" description="Rhodanese" evidence="3">
    <location>
        <begin position="652"/>
        <end position="688"/>
    </location>
</feature>
<evidence type="ECO:0000313" key="5">
    <source>
        <dbReference type="Proteomes" id="UP000294547"/>
    </source>
</evidence>
<dbReference type="InterPro" id="IPR006076">
    <property type="entry name" value="FAD-dep_OxRdtase"/>
</dbReference>
<evidence type="ECO:0000313" key="4">
    <source>
        <dbReference type="EMBL" id="TDP86296.1"/>
    </source>
</evidence>
<dbReference type="Gene3D" id="3.30.9.10">
    <property type="entry name" value="D-Amino Acid Oxidase, subunit A, domain 2"/>
    <property type="match status" value="1"/>
</dbReference>
<gene>
    <name evidence="4" type="ORF">EDD54_0166</name>
</gene>
<keyword evidence="5" id="KW-1185">Reference proteome</keyword>
<dbReference type="InterPro" id="IPR028896">
    <property type="entry name" value="GcvT/YgfZ/DmdA"/>
</dbReference>
<protein>
    <submittedName>
        <fullName evidence="4">4-methylaminobutanoate oxidase (Formaldehyde-forming)</fullName>
    </submittedName>
</protein>
<dbReference type="PANTHER" id="PTHR43757:SF2">
    <property type="entry name" value="AMINOMETHYLTRANSFERASE, MITOCHONDRIAL"/>
    <property type="match status" value="1"/>
</dbReference>
<organism evidence="4 5">
    <name type="scientific">Oharaeibacter diazotrophicus</name>
    <dbReference type="NCBI Taxonomy" id="1920512"/>
    <lineage>
        <taxon>Bacteria</taxon>
        <taxon>Pseudomonadati</taxon>
        <taxon>Pseudomonadota</taxon>
        <taxon>Alphaproteobacteria</taxon>
        <taxon>Hyphomicrobiales</taxon>
        <taxon>Pleomorphomonadaceae</taxon>
        <taxon>Oharaeibacter</taxon>
    </lineage>
</organism>
<dbReference type="Gene3D" id="3.50.50.60">
    <property type="entry name" value="FAD/NAD(P)-binding domain"/>
    <property type="match status" value="1"/>
</dbReference>
<comment type="similarity">
    <text evidence="1">Belongs to the GcvT family.</text>
</comment>
<dbReference type="PANTHER" id="PTHR43757">
    <property type="entry name" value="AMINOMETHYLTRANSFERASE"/>
    <property type="match status" value="1"/>
</dbReference>
<dbReference type="InterPro" id="IPR029043">
    <property type="entry name" value="GcvT/YgfZ_C"/>
</dbReference>
<name>A0A4R6RKT6_9HYPH</name>
<dbReference type="GO" id="GO:0016491">
    <property type="term" value="F:oxidoreductase activity"/>
    <property type="evidence" value="ECO:0007669"/>
    <property type="project" value="UniProtKB-KW"/>
</dbReference>
<dbReference type="Gene3D" id="2.40.30.110">
    <property type="entry name" value="Aminomethyltransferase beta-barrel domains"/>
    <property type="match status" value="1"/>
</dbReference>
<reference evidence="4 5" key="1">
    <citation type="submission" date="2019-03" db="EMBL/GenBank/DDBJ databases">
        <title>Genomic Encyclopedia of Type Strains, Phase IV (KMG-IV): sequencing the most valuable type-strain genomes for metagenomic binning, comparative biology and taxonomic classification.</title>
        <authorList>
            <person name="Goeker M."/>
        </authorList>
    </citation>
    <scope>NUCLEOTIDE SEQUENCE [LARGE SCALE GENOMIC DNA]</scope>
    <source>
        <strain evidence="4 5">DSM 102969</strain>
    </source>
</reference>
<dbReference type="RefSeq" id="WP_126537475.1">
    <property type="nucleotide sequence ID" value="NZ_BSPM01000008.1"/>
</dbReference>
<dbReference type="Proteomes" id="UP000294547">
    <property type="component" value="Unassembled WGS sequence"/>
</dbReference>
<dbReference type="EMBL" id="SNXY01000006">
    <property type="protein sequence ID" value="TDP86296.1"/>
    <property type="molecule type" value="Genomic_DNA"/>
</dbReference>
<dbReference type="InterPro" id="IPR006222">
    <property type="entry name" value="GCVT_N"/>
</dbReference>
<dbReference type="Gene3D" id="3.30.70.1400">
    <property type="entry name" value="Aminomethyltransferase beta-barrel domains"/>
    <property type="match status" value="1"/>
</dbReference>
<proteinExistence type="inferred from homology"/>
<dbReference type="SUPFAM" id="SSF101790">
    <property type="entry name" value="Aminomethyltransferase beta-barrel domain"/>
    <property type="match status" value="1"/>
</dbReference>
<evidence type="ECO:0000256" key="1">
    <source>
        <dbReference type="ARBA" id="ARBA00008609"/>
    </source>
</evidence>
<dbReference type="InterPro" id="IPR013977">
    <property type="entry name" value="GcvT_C"/>
</dbReference>
<dbReference type="SUPFAM" id="SSF54373">
    <property type="entry name" value="FAD-linked reductases, C-terminal domain"/>
    <property type="match status" value="1"/>
</dbReference>